<dbReference type="EMBL" id="FWFV01000004">
    <property type="protein sequence ID" value="SLN39014.1"/>
    <property type="molecule type" value="Genomic_DNA"/>
</dbReference>
<keyword evidence="1" id="KW-0732">Signal</keyword>
<evidence type="ECO:0000313" key="2">
    <source>
        <dbReference type="EMBL" id="SLN39014.1"/>
    </source>
</evidence>
<organism evidence="2 3">
    <name type="scientific">Palleronia marisminoris</name>
    <dbReference type="NCBI Taxonomy" id="315423"/>
    <lineage>
        <taxon>Bacteria</taxon>
        <taxon>Pseudomonadati</taxon>
        <taxon>Pseudomonadota</taxon>
        <taxon>Alphaproteobacteria</taxon>
        <taxon>Rhodobacterales</taxon>
        <taxon>Roseobacteraceae</taxon>
        <taxon>Palleronia</taxon>
    </lineage>
</organism>
<evidence type="ECO:0008006" key="4">
    <source>
        <dbReference type="Google" id="ProtNLM"/>
    </source>
</evidence>
<proteinExistence type="predicted"/>
<name>A0A1Y5SF76_9RHOB</name>
<dbReference type="InterPro" id="IPR032347">
    <property type="entry name" value="DUF4864"/>
</dbReference>
<evidence type="ECO:0000256" key="1">
    <source>
        <dbReference type="SAM" id="SignalP"/>
    </source>
</evidence>
<dbReference type="STRING" id="315423.SAMN04488020_10423"/>
<accession>A0A1Y5SF76</accession>
<dbReference type="RefSeq" id="WP_085853657.1">
    <property type="nucleotide sequence ID" value="NZ_FOPF01000004.1"/>
</dbReference>
<dbReference type="Pfam" id="PF16156">
    <property type="entry name" value="DUF4864"/>
    <property type="match status" value="1"/>
</dbReference>
<feature type="signal peptide" evidence="1">
    <location>
        <begin position="1"/>
        <end position="19"/>
    </location>
</feature>
<dbReference type="Proteomes" id="UP000193870">
    <property type="component" value="Unassembled WGS sequence"/>
</dbReference>
<protein>
    <recommendedName>
        <fullName evidence="4">DUF4864 domain-containing protein</fullName>
    </recommendedName>
</protein>
<sequence length="132" mass="14577">MRRIVLAAALSIFCLPALAQDSEIEGVISSQLEAFRADAFDRAFTYASPDIRNMFGTPGNFGRMVRNGYPMVHRPGDVRFGALEDLGGVQRQRVIIRDADGAYHALDYDMVDGPDGWKIDGVRLVEMPDVSV</sequence>
<evidence type="ECO:0000313" key="3">
    <source>
        <dbReference type="Proteomes" id="UP000193870"/>
    </source>
</evidence>
<keyword evidence="3" id="KW-1185">Reference proteome</keyword>
<dbReference type="AlphaFoldDB" id="A0A1Y5SF76"/>
<feature type="chain" id="PRO_5010989475" description="DUF4864 domain-containing protein" evidence="1">
    <location>
        <begin position="20"/>
        <end position="132"/>
    </location>
</feature>
<dbReference type="OrthoDB" id="9130422at2"/>
<reference evidence="2 3" key="1">
    <citation type="submission" date="2017-03" db="EMBL/GenBank/DDBJ databases">
        <authorList>
            <person name="Afonso C.L."/>
            <person name="Miller P.J."/>
            <person name="Scott M.A."/>
            <person name="Spackman E."/>
            <person name="Goraichik I."/>
            <person name="Dimitrov K.M."/>
            <person name="Suarez D.L."/>
            <person name="Swayne D.E."/>
        </authorList>
    </citation>
    <scope>NUCLEOTIDE SEQUENCE [LARGE SCALE GENOMIC DNA]</scope>
    <source>
        <strain evidence="2 3">CECT 7066</strain>
    </source>
</reference>
<gene>
    <name evidence="2" type="ORF">PAM7066_01646</name>
</gene>